<name>A0ABP7KQY1_9ACTN</name>
<accession>A0ABP7KQY1</accession>
<feature type="compositionally biased region" description="Basic residues" evidence="1">
    <location>
        <begin position="186"/>
        <end position="198"/>
    </location>
</feature>
<organism evidence="2 3">
    <name type="scientific">Streptomyces lannensis</name>
    <dbReference type="NCBI Taxonomy" id="766498"/>
    <lineage>
        <taxon>Bacteria</taxon>
        <taxon>Bacillati</taxon>
        <taxon>Actinomycetota</taxon>
        <taxon>Actinomycetes</taxon>
        <taxon>Kitasatosporales</taxon>
        <taxon>Streptomycetaceae</taxon>
        <taxon>Streptomyces</taxon>
    </lineage>
</organism>
<keyword evidence="3" id="KW-1185">Reference proteome</keyword>
<sequence length="198" mass="21902">MTEPAPITASSLVRVDYHTFELTDSDTRTPMGFDTSNGLVFSVPGQAVICTGISNGWVNVSVQVCWHPPAQVDANAWDEIVEHSVETATGALRVTSVMSDAPDPPLLTPQGPGTYRVRVHARGRDTAPDGAVFEPVEDYLLIVWSAESQPDEIHKQTDRYGMELRAQPSRPAPPPPESDAEDDSRRRQRERLQRRRTS</sequence>
<comment type="caution">
    <text evidence="2">The sequence shown here is derived from an EMBL/GenBank/DDBJ whole genome shotgun (WGS) entry which is preliminary data.</text>
</comment>
<dbReference type="Proteomes" id="UP001501563">
    <property type="component" value="Unassembled WGS sequence"/>
</dbReference>
<dbReference type="EMBL" id="BAAAZA010000021">
    <property type="protein sequence ID" value="GAA3885305.1"/>
    <property type="molecule type" value="Genomic_DNA"/>
</dbReference>
<reference evidence="3" key="1">
    <citation type="journal article" date="2019" name="Int. J. Syst. Evol. Microbiol.">
        <title>The Global Catalogue of Microorganisms (GCM) 10K type strain sequencing project: providing services to taxonomists for standard genome sequencing and annotation.</title>
        <authorList>
            <consortium name="The Broad Institute Genomics Platform"/>
            <consortium name="The Broad Institute Genome Sequencing Center for Infectious Disease"/>
            <person name="Wu L."/>
            <person name="Ma J."/>
        </authorList>
    </citation>
    <scope>NUCLEOTIDE SEQUENCE [LARGE SCALE GENOMIC DNA]</scope>
    <source>
        <strain evidence="3">JCM 16578</strain>
    </source>
</reference>
<gene>
    <name evidence="2" type="ORF">GCM10022207_60800</name>
</gene>
<evidence type="ECO:0000313" key="3">
    <source>
        <dbReference type="Proteomes" id="UP001501563"/>
    </source>
</evidence>
<evidence type="ECO:0000313" key="2">
    <source>
        <dbReference type="EMBL" id="GAA3885305.1"/>
    </source>
</evidence>
<proteinExistence type="predicted"/>
<evidence type="ECO:0000256" key="1">
    <source>
        <dbReference type="SAM" id="MobiDB-lite"/>
    </source>
</evidence>
<feature type="compositionally biased region" description="Basic and acidic residues" evidence="1">
    <location>
        <begin position="152"/>
        <end position="162"/>
    </location>
</feature>
<protein>
    <submittedName>
        <fullName evidence="2">Uncharacterized protein</fullName>
    </submittedName>
</protein>
<feature type="region of interest" description="Disordered" evidence="1">
    <location>
        <begin position="152"/>
        <end position="198"/>
    </location>
</feature>